<organism evidence="2 3">
    <name type="scientific">Shewanella avicenniae</name>
    <dbReference type="NCBI Taxonomy" id="2814294"/>
    <lineage>
        <taxon>Bacteria</taxon>
        <taxon>Pseudomonadati</taxon>
        <taxon>Pseudomonadota</taxon>
        <taxon>Gammaproteobacteria</taxon>
        <taxon>Alteromonadales</taxon>
        <taxon>Shewanellaceae</taxon>
        <taxon>Shewanella</taxon>
    </lineage>
</organism>
<protein>
    <submittedName>
        <fullName evidence="2">Uncharacterized protein</fullName>
    </submittedName>
</protein>
<gene>
    <name evidence="2" type="ORF">JYB87_15580</name>
</gene>
<evidence type="ECO:0000313" key="2">
    <source>
        <dbReference type="EMBL" id="QSX33128.1"/>
    </source>
</evidence>
<keyword evidence="1" id="KW-0812">Transmembrane</keyword>
<sequence length="489" mass="55033">MQESDLHTLLIYQRAYFEILEEFFVGATGCAFDKFSSPSEFSQAINKLGESLRNDSKRSSACMTSFENLAKNLGKLYSQESMECFKSAKNIKCCKINLGGSSRFLETQLNAVKKTILISDIVLIPDPVMPWLEAKREHEKFRFVNIIQAVFFTLHLKNLLSQDFDIPPFLVFPSWEKSLEENDQQTKDETNQLIADFFSYYVNREILSIVDVFDYVASDEKNFLVGVERQGLFISPGGEIGEPIRDALKNYREEAELWRTAEFNEMLAHASEGQIVLNGIMERIQPQFHLFENSNELNSNPLLCIPAQAHYFSLLSRMDNSRVFELSGSDQILNTAISALTNSRLDYLANINDEQIIELRKSDENVKFRNDLRGFITSLPTVKIEDLDYTAAEVCSHVESLIATHQKEVEILNGKYKAKHMKSALIAGGGLAVTMVPALAPFLGAAIPLALAASGKYTADKLEESHERKVLSSSMLGIFALAKDAGKKR</sequence>
<keyword evidence="1" id="KW-1133">Transmembrane helix</keyword>
<keyword evidence="3" id="KW-1185">Reference proteome</keyword>
<proteinExistence type="predicted"/>
<evidence type="ECO:0000256" key="1">
    <source>
        <dbReference type="SAM" id="Phobius"/>
    </source>
</evidence>
<keyword evidence="1" id="KW-0472">Membrane</keyword>
<evidence type="ECO:0000313" key="3">
    <source>
        <dbReference type="Proteomes" id="UP000662770"/>
    </source>
</evidence>
<dbReference type="EMBL" id="CP071503">
    <property type="protein sequence ID" value="QSX33128.1"/>
    <property type="molecule type" value="Genomic_DNA"/>
</dbReference>
<reference evidence="2 3" key="1">
    <citation type="submission" date="2021-03" db="EMBL/GenBank/DDBJ databases">
        <title>Novel species identification of genus Shewanella.</title>
        <authorList>
            <person name="Liu G."/>
            <person name="Zhang Q."/>
        </authorList>
    </citation>
    <scope>NUCLEOTIDE SEQUENCE [LARGE SCALE GENOMIC DNA]</scope>
    <source>
        <strain evidence="2 3">FJAT-51800</strain>
    </source>
</reference>
<feature type="transmembrane region" description="Helical" evidence="1">
    <location>
        <begin position="424"/>
        <end position="450"/>
    </location>
</feature>
<dbReference type="RefSeq" id="WP_207354364.1">
    <property type="nucleotide sequence ID" value="NZ_CP071503.1"/>
</dbReference>
<accession>A0ABX7QQZ5</accession>
<name>A0ABX7QQZ5_9GAMM</name>
<dbReference type="Proteomes" id="UP000662770">
    <property type="component" value="Chromosome"/>
</dbReference>